<evidence type="ECO:0000313" key="5">
    <source>
        <dbReference type="Proteomes" id="UP000604475"/>
    </source>
</evidence>
<comment type="caution">
    <text evidence="4">The sequence shown here is derived from an EMBL/GenBank/DDBJ whole genome shotgun (WGS) entry which is preliminary data.</text>
</comment>
<dbReference type="GO" id="GO:0016620">
    <property type="term" value="F:oxidoreductase activity, acting on the aldehyde or oxo group of donors, NAD or NADP as acceptor"/>
    <property type="evidence" value="ECO:0007669"/>
    <property type="project" value="InterPro"/>
</dbReference>
<dbReference type="FunFam" id="3.40.605.10:FF:000007">
    <property type="entry name" value="NAD/NADP-dependent betaine aldehyde dehydrogenase"/>
    <property type="match status" value="1"/>
</dbReference>
<dbReference type="InterPro" id="IPR016161">
    <property type="entry name" value="Ald_DH/histidinol_DH"/>
</dbReference>
<sequence>MAVKTFEAQSCHVNGKVWDAGARPRRALVDPADGHVLTSVPDSAAEDVDAAVDAARAAFDNGPWPRMSGRERSRVLLRISQLIQEHADELAELESYNVGKPITLARVVDVSTAVEQYEYWAALAQTLDGATRGLPIPAFAYTVREPVGVVGAITPFNFPLILSSSKIGPALAAGNTIVHKPSDETPLSALFMARLFTEAGVPDGVVNVVTGTGPVVGEAMLRHPGIDKIAFTGSSKVGRHVGAVAGQHLKPVTLELGGNGAHLVFKDADLDAAIGAVIKAFVFNTGQFCMAGPRLLVERPLYETVVAILAQAVPGVPVGDPRDPGTVVGPMAGERHLAKVEEYLALARAEGKIVAGGARRPGAGYFVEPTVVTDLPATSRVLHEEVFGPVLTVQPFDDEDEAVRIANSTPYGLSAGLQTSDLARAHRVASRLHAGIVWVNDWSMLDPAMPFGGVKGSGHGRENGPEVLEGYTRTKSVLIAMPPAQG</sequence>
<keyword evidence="2" id="KW-0560">Oxidoreductase</keyword>
<dbReference type="FunFam" id="3.40.309.10:FF:000012">
    <property type="entry name" value="Betaine aldehyde dehydrogenase"/>
    <property type="match status" value="1"/>
</dbReference>
<proteinExistence type="inferred from homology"/>
<dbReference type="InterPro" id="IPR015590">
    <property type="entry name" value="Aldehyde_DH_dom"/>
</dbReference>
<dbReference type="EMBL" id="JAEACQ010000195">
    <property type="protein sequence ID" value="MBL7628814.1"/>
    <property type="molecule type" value="Genomic_DNA"/>
</dbReference>
<dbReference type="RefSeq" id="WP_203006859.1">
    <property type="nucleotide sequence ID" value="NZ_JADWYU010000245.1"/>
</dbReference>
<keyword evidence="5" id="KW-1185">Reference proteome</keyword>
<dbReference type="AlphaFoldDB" id="A0A937UMF4"/>
<gene>
    <name evidence="4" type="ORF">I7412_16955</name>
</gene>
<dbReference type="Gene3D" id="3.40.605.10">
    <property type="entry name" value="Aldehyde Dehydrogenase, Chain A, domain 1"/>
    <property type="match status" value="1"/>
</dbReference>
<dbReference type="InterPro" id="IPR016163">
    <property type="entry name" value="Ald_DH_C"/>
</dbReference>
<dbReference type="Proteomes" id="UP000604475">
    <property type="component" value="Unassembled WGS sequence"/>
</dbReference>
<organism evidence="4 5">
    <name type="scientific">Frankia nepalensis</name>
    <dbReference type="NCBI Taxonomy" id="1836974"/>
    <lineage>
        <taxon>Bacteria</taxon>
        <taxon>Bacillati</taxon>
        <taxon>Actinomycetota</taxon>
        <taxon>Actinomycetes</taxon>
        <taxon>Frankiales</taxon>
        <taxon>Frankiaceae</taxon>
        <taxon>Frankia</taxon>
    </lineage>
</organism>
<protein>
    <submittedName>
        <fullName evidence="4">Aldehyde dehydrogenase</fullName>
    </submittedName>
</protein>
<evidence type="ECO:0000259" key="3">
    <source>
        <dbReference type="Pfam" id="PF00171"/>
    </source>
</evidence>
<feature type="domain" description="Aldehyde dehydrogenase" evidence="3">
    <location>
        <begin position="25"/>
        <end position="477"/>
    </location>
</feature>
<dbReference type="SUPFAM" id="SSF53720">
    <property type="entry name" value="ALDH-like"/>
    <property type="match status" value="1"/>
</dbReference>
<dbReference type="Gene3D" id="3.40.309.10">
    <property type="entry name" value="Aldehyde Dehydrogenase, Chain A, domain 2"/>
    <property type="match status" value="1"/>
</dbReference>
<evidence type="ECO:0000256" key="2">
    <source>
        <dbReference type="ARBA" id="ARBA00023002"/>
    </source>
</evidence>
<name>A0A937UMF4_9ACTN</name>
<dbReference type="PANTHER" id="PTHR11699">
    <property type="entry name" value="ALDEHYDE DEHYDROGENASE-RELATED"/>
    <property type="match status" value="1"/>
</dbReference>
<evidence type="ECO:0000256" key="1">
    <source>
        <dbReference type="ARBA" id="ARBA00009986"/>
    </source>
</evidence>
<comment type="similarity">
    <text evidence="1">Belongs to the aldehyde dehydrogenase family.</text>
</comment>
<dbReference type="Pfam" id="PF00171">
    <property type="entry name" value="Aldedh"/>
    <property type="match status" value="1"/>
</dbReference>
<dbReference type="InterPro" id="IPR016162">
    <property type="entry name" value="Ald_DH_N"/>
</dbReference>
<evidence type="ECO:0000313" key="4">
    <source>
        <dbReference type="EMBL" id="MBL7628814.1"/>
    </source>
</evidence>
<accession>A0A937UMF4</accession>
<reference evidence="4" key="1">
    <citation type="submission" date="2020-12" db="EMBL/GenBank/DDBJ databases">
        <title>Genomic characterization of non-nitrogen-fixing Frankia strains.</title>
        <authorList>
            <person name="Carlos-Shanley C."/>
            <person name="Guerra T."/>
            <person name="Hahn D."/>
        </authorList>
    </citation>
    <scope>NUCLEOTIDE SEQUENCE</scope>
    <source>
        <strain evidence="4">CN6</strain>
    </source>
</reference>